<dbReference type="KEGG" id="bdu:BDU_1049"/>
<sequence>MMRLIYKTILILSTFFICCCKQDKGEQNASTIKTDSNKSRHTDAWKEKMKLKKAKQIPKTPEEAYDALIENYNELQVLLNTPKEFNSSFITEIGNFFGVDYELFVKNNFYPSVGFDITTINNLKKMITTFNPTKKPDIPGLDVASIHQLSLFTKELIRPIDNAFKENNQINILKNSNDVKALNELINMLDNLYEKWDTIVSLIQTTINEAAKLNKKDDVTKKFKLLNDLHLGNFNQICNENGVNNEVCELKNEMGKLSKNIKNKIESLIESLVDN</sequence>
<dbReference type="Proteomes" id="UP000000611">
    <property type="component" value="Plasmid pl165"/>
</dbReference>
<evidence type="ECO:0000313" key="2">
    <source>
        <dbReference type="Proteomes" id="UP000000611"/>
    </source>
</evidence>
<keyword evidence="1" id="KW-0614">Plasmid</keyword>
<reference evidence="1 2" key="1">
    <citation type="journal article" date="2008" name="PLoS Genet.">
        <title>The genome of Borrelia recurrentis, the agent of deadly louse-borne relapsing fever, is a degraded subset of tick-borne Borrelia duttonii.</title>
        <authorList>
            <person name="Lescot M."/>
            <person name="Audic S."/>
            <person name="Robert C."/>
            <person name="Nguyen T.T."/>
            <person name="Blanc G."/>
            <person name="Cutler S.J."/>
            <person name="Wincker P."/>
            <person name="Couloux A."/>
            <person name="Claverie J.-M."/>
            <person name="Raoult D."/>
            <person name="Drancourt M."/>
        </authorList>
    </citation>
    <scope>NUCLEOTIDE SEQUENCE [LARGE SCALE GENOMIC DNA]</scope>
    <source>
        <strain evidence="1 2">Ly</strain>
    </source>
</reference>
<name>B5RNB0_BORDL</name>
<organism evidence="1 2">
    <name type="scientific">Borrelia duttonii (strain Ly)</name>
    <dbReference type="NCBI Taxonomy" id="412419"/>
    <lineage>
        <taxon>Bacteria</taxon>
        <taxon>Pseudomonadati</taxon>
        <taxon>Spirochaetota</taxon>
        <taxon>Spirochaetia</taxon>
        <taxon>Spirochaetales</taxon>
        <taxon>Borreliaceae</taxon>
        <taxon>Borrelia</taxon>
    </lineage>
</organism>
<gene>
    <name evidence="1" type="ordered locus">BDU_1049</name>
</gene>
<keyword evidence="2" id="KW-1185">Reference proteome</keyword>
<proteinExistence type="predicted"/>
<evidence type="ECO:0000313" key="1">
    <source>
        <dbReference type="EMBL" id="ACH93846.1"/>
    </source>
</evidence>
<protein>
    <submittedName>
        <fullName evidence="1">Uncharacterized protein</fullName>
    </submittedName>
</protein>
<dbReference type="HOGENOM" id="CLU_076832_2_0_12"/>
<accession>B5RNB0</accession>
<geneLocation type="plasmid" evidence="1 2">
    <name>pl165</name>
</geneLocation>
<dbReference type="EMBL" id="CP000979">
    <property type="protein sequence ID" value="ACH93846.1"/>
    <property type="molecule type" value="Genomic_DNA"/>
</dbReference>
<dbReference type="AlphaFoldDB" id="B5RNB0"/>